<protein>
    <submittedName>
        <fullName evidence="1">Uncharacterized protein</fullName>
    </submittedName>
</protein>
<name>A0A1V4SVA4_9CLOT</name>
<dbReference type="Proteomes" id="UP000191448">
    <property type="component" value="Unassembled WGS sequence"/>
</dbReference>
<comment type="caution">
    <text evidence="1">The sequence shown here is derived from an EMBL/GenBank/DDBJ whole genome shotgun (WGS) entry which is preliminary data.</text>
</comment>
<dbReference type="EMBL" id="LTAY01000037">
    <property type="protein sequence ID" value="OPX47925.1"/>
    <property type="molecule type" value="Genomic_DNA"/>
</dbReference>
<dbReference type="AlphaFoldDB" id="A0A1V4SVA4"/>
<gene>
    <name evidence="1" type="ORF">CLTHE_14960</name>
</gene>
<evidence type="ECO:0000313" key="1">
    <source>
        <dbReference type="EMBL" id="OPX47925.1"/>
    </source>
</evidence>
<dbReference type="RefSeq" id="WP_158082685.1">
    <property type="nucleotide sequence ID" value="NZ_LTAY01000037.1"/>
</dbReference>
<proteinExistence type="predicted"/>
<reference evidence="1 2" key="1">
    <citation type="submission" date="2016-02" db="EMBL/GenBank/DDBJ databases">
        <title>Genome sequence of Clostridium thermobutyricum DSM 4928.</title>
        <authorList>
            <person name="Poehlein A."/>
            <person name="Daniel R."/>
        </authorList>
    </citation>
    <scope>NUCLEOTIDE SEQUENCE [LARGE SCALE GENOMIC DNA]</scope>
    <source>
        <strain evidence="1 2">DSM 4928</strain>
    </source>
</reference>
<evidence type="ECO:0000313" key="2">
    <source>
        <dbReference type="Proteomes" id="UP000191448"/>
    </source>
</evidence>
<organism evidence="1 2">
    <name type="scientific">Clostridium thermobutyricum DSM 4928</name>
    <dbReference type="NCBI Taxonomy" id="1121339"/>
    <lineage>
        <taxon>Bacteria</taxon>
        <taxon>Bacillati</taxon>
        <taxon>Bacillota</taxon>
        <taxon>Clostridia</taxon>
        <taxon>Eubacteriales</taxon>
        <taxon>Clostridiaceae</taxon>
        <taxon>Clostridium</taxon>
    </lineage>
</organism>
<accession>A0A1V4SVA4</accession>
<sequence length="56" mass="6650">MKKKPRKLKRKEAEAVSKQLGINGVKKRFLFAGWNGEGMILYDKFEDKIYKESIRF</sequence>